<reference evidence="11 12" key="1">
    <citation type="journal article" date="2024" name="bioRxiv">
        <title>A reference genome for Trichogramma kaykai: A tiny desert-dwelling parasitoid wasp with competing sex-ratio distorters.</title>
        <authorList>
            <person name="Culotta J."/>
            <person name="Lindsey A.R."/>
        </authorList>
    </citation>
    <scope>NUCLEOTIDE SEQUENCE [LARGE SCALE GENOMIC DNA]</scope>
    <source>
        <strain evidence="11 12">KSX58</strain>
    </source>
</reference>
<dbReference type="AlphaFoldDB" id="A0ABD2XLT3"/>
<evidence type="ECO:0000256" key="7">
    <source>
        <dbReference type="ARBA" id="ARBA00023242"/>
    </source>
</evidence>
<evidence type="ECO:0000256" key="6">
    <source>
        <dbReference type="ARBA" id="ARBA00023187"/>
    </source>
</evidence>
<name>A0ABD2XLT3_9HYME</name>
<comment type="subunit">
    <text evidence="8">Associated with the spliceosome.</text>
</comment>
<feature type="compositionally biased region" description="Basic and acidic residues" evidence="9">
    <location>
        <begin position="148"/>
        <end position="162"/>
    </location>
</feature>
<evidence type="ECO:0000256" key="5">
    <source>
        <dbReference type="ARBA" id="ARBA00022728"/>
    </source>
</evidence>
<feature type="compositionally biased region" description="Basic and acidic residues" evidence="9">
    <location>
        <begin position="94"/>
        <end position="106"/>
    </location>
</feature>
<evidence type="ECO:0000256" key="8">
    <source>
        <dbReference type="RuleBase" id="RU367071"/>
    </source>
</evidence>
<comment type="similarity">
    <text evidence="2 8">Belongs to the SLU7 family.</text>
</comment>
<dbReference type="Proteomes" id="UP001627154">
    <property type="component" value="Unassembled WGS sequence"/>
</dbReference>
<evidence type="ECO:0000259" key="10">
    <source>
        <dbReference type="Pfam" id="PF11708"/>
    </source>
</evidence>
<keyword evidence="12" id="KW-1185">Reference proteome</keyword>
<dbReference type="Pfam" id="PF11708">
    <property type="entry name" value="Slu7"/>
    <property type="match status" value="1"/>
</dbReference>
<feature type="compositionally biased region" description="Basic and acidic residues" evidence="9">
    <location>
        <begin position="27"/>
        <end position="47"/>
    </location>
</feature>
<sequence>MANHSSNTPVSLILKNASAARAVEEDEPRKKSREDWRKARELEEARKAGTAPAAVDKEGRDINPHIPHYISSAPWYIGASTPTLKHQRFQPKTQNKESNLDQCSGKEHLDSLPQELLLGQTEEYEEYSSAGNIIKRQERSVIQSKYEEKLQAKSKERQKSAEESLDNEMFSESLEAERTVTQKKPKQREIKKNKSHHKDEVAEAIKKIERNLKVAEEWLQLDERKRPYNSMYSAKELTEKEIEAYKKKRVREEDPMASL</sequence>
<protein>
    <recommendedName>
        <fullName evidence="3 8">Pre-mRNA-splicing factor SLU7</fullName>
    </recommendedName>
</protein>
<keyword evidence="5 8" id="KW-0747">Spliceosome</keyword>
<evidence type="ECO:0000256" key="2">
    <source>
        <dbReference type="ARBA" id="ARBA00007203"/>
    </source>
</evidence>
<evidence type="ECO:0000313" key="12">
    <source>
        <dbReference type="Proteomes" id="UP001627154"/>
    </source>
</evidence>
<dbReference type="GO" id="GO:0030628">
    <property type="term" value="F:pre-mRNA 3'-splice site binding"/>
    <property type="evidence" value="ECO:0007669"/>
    <property type="project" value="UniProtKB-UniRule"/>
</dbReference>
<feature type="region of interest" description="Disordered" evidence="9">
    <location>
        <begin position="87"/>
        <end position="106"/>
    </location>
</feature>
<evidence type="ECO:0000256" key="9">
    <source>
        <dbReference type="SAM" id="MobiDB-lite"/>
    </source>
</evidence>
<evidence type="ECO:0000256" key="3">
    <source>
        <dbReference type="ARBA" id="ARBA00021377"/>
    </source>
</evidence>
<keyword evidence="7 8" id="KW-0539">Nucleus</keyword>
<dbReference type="PANTHER" id="PTHR12942:SF2">
    <property type="entry name" value="PRE-MRNA-SPLICING FACTOR SLU7"/>
    <property type="match status" value="1"/>
</dbReference>
<comment type="caution">
    <text evidence="11">The sequence shown here is derived from an EMBL/GenBank/DDBJ whole genome shotgun (WGS) entry which is preliminary data.</text>
</comment>
<dbReference type="GO" id="GO:0000398">
    <property type="term" value="P:mRNA splicing, via spliceosome"/>
    <property type="evidence" value="ECO:0007669"/>
    <property type="project" value="UniProtKB-UniRule"/>
</dbReference>
<proteinExistence type="inferred from homology"/>
<keyword evidence="4 8" id="KW-0507">mRNA processing</keyword>
<accession>A0ABD2XLT3</accession>
<evidence type="ECO:0000313" key="11">
    <source>
        <dbReference type="EMBL" id="KAL3406282.1"/>
    </source>
</evidence>
<dbReference type="InterPro" id="IPR021715">
    <property type="entry name" value="Slu7_dom"/>
</dbReference>
<feature type="region of interest" description="Disordered" evidence="9">
    <location>
        <begin position="1"/>
        <end position="62"/>
    </location>
</feature>
<comment type="function">
    <text evidence="8">Involved in pre-mRNA splicing.</text>
</comment>
<dbReference type="PANTHER" id="PTHR12942">
    <property type="entry name" value="STEP II SPLICING FACTOR SLU7"/>
    <property type="match status" value="1"/>
</dbReference>
<comment type="subcellular location">
    <subcellularLocation>
        <location evidence="1 8">Nucleus</location>
    </subcellularLocation>
</comment>
<gene>
    <name evidence="11" type="ORF">TKK_001632</name>
</gene>
<feature type="compositionally biased region" description="Polar residues" evidence="9">
    <location>
        <begin position="1"/>
        <end position="10"/>
    </location>
</feature>
<feature type="compositionally biased region" description="Basic and acidic residues" evidence="9">
    <location>
        <begin position="187"/>
        <end position="201"/>
    </location>
</feature>
<dbReference type="InterPro" id="IPR039974">
    <property type="entry name" value="Splicing_factor_SLU7"/>
</dbReference>
<evidence type="ECO:0000256" key="1">
    <source>
        <dbReference type="ARBA" id="ARBA00004123"/>
    </source>
</evidence>
<keyword evidence="6 8" id="KW-0508">mRNA splicing</keyword>
<dbReference type="GO" id="GO:0005681">
    <property type="term" value="C:spliceosomal complex"/>
    <property type="evidence" value="ECO:0007669"/>
    <property type="project" value="UniProtKB-UniRule"/>
</dbReference>
<evidence type="ECO:0000256" key="4">
    <source>
        <dbReference type="ARBA" id="ARBA00022664"/>
    </source>
</evidence>
<feature type="domain" description="Pre-mRNA-splicing factor SLU7" evidence="10">
    <location>
        <begin position="84"/>
        <end position="149"/>
    </location>
</feature>
<feature type="region of interest" description="Disordered" evidence="9">
    <location>
        <begin position="148"/>
        <end position="201"/>
    </location>
</feature>
<organism evidence="11 12">
    <name type="scientific">Trichogramma kaykai</name>
    <dbReference type="NCBI Taxonomy" id="54128"/>
    <lineage>
        <taxon>Eukaryota</taxon>
        <taxon>Metazoa</taxon>
        <taxon>Ecdysozoa</taxon>
        <taxon>Arthropoda</taxon>
        <taxon>Hexapoda</taxon>
        <taxon>Insecta</taxon>
        <taxon>Pterygota</taxon>
        <taxon>Neoptera</taxon>
        <taxon>Endopterygota</taxon>
        <taxon>Hymenoptera</taxon>
        <taxon>Apocrita</taxon>
        <taxon>Proctotrupomorpha</taxon>
        <taxon>Chalcidoidea</taxon>
        <taxon>Trichogrammatidae</taxon>
        <taxon>Trichogramma</taxon>
    </lineage>
</organism>
<dbReference type="EMBL" id="JBJJXI010000019">
    <property type="protein sequence ID" value="KAL3406282.1"/>
    <property type="molecule type" value="Genomic_DNA"/>
</dbReference>